<dbReference type="OrthoDB" id="5696526at2"/>
<dbReference type="EMBL" id="VWXX01000021">
    <property type="protein sequence ID" value="KAA6184349.1"/>
    <property type="molecule type" value="Genomic_DNA"/>
</dbReference>
<feature type="region of interest" description="Disordered" evidence="3">
    <location>
        <begin position="1"/>
        <end position="30"/>
    </location>
</feature>
<accession>A0A5M8FI39</accession>
<keyword evidence="8" id="KW-1185">Reference proteome</keyword>
<dbReference type="Gene3D" id="2.40.420.20">
    <property type="match status" value="1"/>
</dbReference>
<feature type="domain" description="CusB-like beta-barrel" evidence="4">
    <location>
        <begin position="191"/>
        <end position="263"/>
    </location>
</feature>
<dbReference type="InterPro" id="IPR058792">
    <property type="entry name" value="Beta-barrel_RND_2"/>
</dbReference>
<dbReference type="InterPro" id="IPR058647">
    <property type="entry name" value="BSH_CzcB-like"/>
</dbReference>
<sequence length="350" mass="38004">MGCSQQGDGRDRDGAASPASPPSQRPGSGHLVTAITTQRAPVSAQHERPGTLRLRRLVRLYSQEEGRITALDVFEGDAVRQGQVLARIEDDLLRAELDKARATRAQEALDVERLADLTRRKAASEDELAQARTALAVAEAEVRLLQTRLDYTRVEAPFAGVITERLVEPGDFVTKKTHLLTLADPASLIAEVYVSELVLPQVALGDPVRLRIDALGGQPLAGTILRIHPTLSETSRQAPVEVRFERIPDGARAGQFIRAELTTAAVPRLLVPFRALRQDRDGQFVWIIGDDGTAVKRPVQSGLRIADDIEILTGLAPAEQVITRGFLGLTQGKAVTRAEPSEQAAVGTRR</sequence>
<dbReference type="Gene3D" id="2.40.50.100">
    <property type="match status" value="2"/>
</dbReference>
<dbReference type="GO" id="GO:1990281">
    <property type="term" value="C:efflux pump complex"/>
    <property type="evidence" value="ECO:0007669"/>
    <property type="project" value="TreeGrafter"/>
</dbReference>
<dbReference type="AlphaFoldDB" id="A0A5M8FI39"/>
<name>A0A5M8FI39_9GAMM</name>
<evidence type="ECO:0000256" key="1">
    <source>
        <dbReference type="ARBA" id="ARBA00009477"/>
    </source>
</evidence>
<dbReference type="Proteomes" id="UP000322981">
    <property type="component" value="Unassembled WGS sequence"/>
</dbReference>
<dbReference type="Pfam" id="PF25967">
    <property type="entry name" value="RND-MFP_C"/>
    <property type="match status" value="1"/>
</dbReference>
<feature type="coiled-coil region" evidence="2">
    <location>
        <begin position="85"/>
        <end position="148"/>
    </location>
</feature>
<dbReference type="SUPFAM" id="SSF111369">
    <property type="entry name" value="HlyD-like secretion proteins"/>
    <property type="match status" value="1"/>
</dbReference>
<evidence type="ECO:0000259" key="4">
    <source>
        <dbReference type="Pfam" id="PF25954"/>
    </source>
</evidence>
<evidence type="ECO:0000259" key="5">
    <source>
        <dbReference type="Pfam" id="PF25967"/>
    </source>
</evidence>
<organism evidence="7 8">
    <name type="scientific">Thiohalocapsa marina</name>
    <dbReference type="NCBI Taxonomy" id="424902"/>
    <lineage>
        <taxon>Bacteria</taxon>
        <taxon>Pseudomonadati</taxon>
        <taxon>Pseudomonadota</taxon>
        <taxon>Gammaproteobacteria</taxon>
        <taxon>Chromatiales</taxon>
        <taxon>Chromatiaceae</taxon>
        <taxon>Thiohalocapsa</taxon>
    </lineage>
</organism>
<dbReference type="InterPro" id="IPR058627">
    <property type="entry name" value="MdtA-like_C"/>
</dbReference>
<feature type="domain" description="CzcB-like barrel-sandwich hybrid" evidence="6">
    <location>
        <begin position="60"/>
        <end position="184"/>
    </location>
</feature>
<dbReference type="NCBIfam" id="TIGR01730">
    <property type="entry name" value="RND_mfp"/>
    <property type="match status" value="1"/>
</dbReference>
<keyword evidence="2" id="KW-0175">Coiled coil</keyword>
<comment type="caution">
    <text evidence="7">The sequence shown here is derived from an EMBL/GenBank/DDBJ whole genome shotgun (WGS) entry which is preliminary data.</text>
</comment>
<feature type="domain" description="Multidrug resistance protein MdtA-like C-terminal permuted SH3" evidence="5">
    <location>
        <begin position="269"/>
        <end position="325"/>
    </location>
</feature>
<evidence type="ECO:0000313" key="7">
    <source>
        <dbReference type="EMBL" id="KAA6184349.1"/>
    </source>
</evidence>
<evidence type="ECO:0000256" key="2">
    <source>
        <dbReference type="SAM" id="Coils"/>
    </source>
</evidence>
<dbReference type="PANTHER" id="PTHR30469">
    <property type="entry name" value="MULTIDRUG RESISTANCE PROTEIN MDTA"/>
    <property type="match status" value="1"/>
</dbReference>
<proteinExistence type="inferred from homology"/>
<dbReference type="Pfam" id="PF25973">
    <property type="entry name" value="BSH_CzcB"/>
    <property type="match status" value="1"/>
</dbReference>
<dbReference type="InterPro" id="IPR006143">
    <property type="entry name" value="RND_pump_MFP"/>
</dbReference>
<dbReference type="PANTHER" id="PTHR30469:SF15">
    <property type="entry name" value="HLYD FAMILY OF SECRETION PROTEINS"/>
    <property type="match status" value="1"/>
</dbReference>
<evidence type="ECO:0000256" key="3">
    <source>
        <dbReference type="SAM" id="MobiDB-lite"/>
    </source>
</evidence>
<evidence type="ECO:0000259" key="6">
    <source>
        <dbReference type="Pfam" id="PF25973"/>
    </source>
</evidence>
<protein>
    <submittedName>
        <fullName evidence="7">Efflux RND transporter periplasmic adaptor subunit</fullName>
    </submittedName>
</protein>
<evidence type="ECO:0000313" key="8">
    <source>
        <dbReference type="Proteomes" id="UP000322981"/>
    </source>
</evidence>
<dbReference type="Gene3D" id="2.40.30.170">
    <property type="match status" value="1"/>
</dbReference>
<dbReference type="Pfam" id="PF25954">
    <property type="entry name" value="Beta-barrel_RND_2"/>
    <property type="match status" value="1"/>
</dbReference>
<dbReference type="GO" id="GO:0015562">
    <property type="term" value="F:efflux transmembrane transporter activity"/>
    <property type="evidence" value="ECO:0007669"/>
    <property type="project" value="TreeGrafter"/>
</dbReference>
<comment type="similarity">
    <text evidence="1">Belongs to the membrane fusion protein (MFP) (TC 8.A.1) family.</text>
</comment>
<reference evidence="7 8" key="1">
    <citation type="submission" date="2019-09" db="EMBL/GenBank/DDBJ databases">
        <title>Whole-genome sequence of the purple sulfur bacterium Thiohalocapsa marina DSM 19078.</title>
        <authorList>
            <person name="Kyndt J.A."/>
            <person name="Meyer T.E."/>
        </authorList>
    </citation>
    <scope>NUCLEOTIDE SEQUENCE [LARGE SCALE GENOMIC DNA]</scope>
    <source>
        <strain evidence="7 8">DSM 19078</strain>
    </source>
</reference>
<gene>
    <name evidence="7" type="ORF">F2Q65_12715</name>
</gene>